<dbReference type="GO" id="GO:0016846">
    <property type="term" value="F:carbon-sulfur lyase activity"/>
    <property type="evidence" value="ECO:0007669"/>
    <property type="project" value="InterPro"/>
</dbReference>
<dbReference type="InterPro" id="IPR052355">
    <property type="entry name" value="CENP-V-like"/>
</dbReference>
<evidence type="ECO:0000256" key="2">
    <source>
        <dbReference type="ARBA" id="ARBA00022723"/>
    </source>
</evidence>
<evidence type="ECO:0000313" key="5">
    <source>
        <dbReference type="EMBL" id="QED27204.1"/>
    </source>
</evidence>
<proteinExistence type="inferred from homology"/>
<dbReference type="PROSITE" id="PS51891">
    <property type="entry name" value="CENP_V_GFA"/>
    <property type="match status" value="1"/>
</dbReference>
<comment type="similarity">
    <text evidence="1">Belongs to the Gfa family.</text>
</comment>
<dbReference type="OrthoDB" id="9805575at2"/>
<evidence type="ECO:0000259" key="4">
    <source>
        <dbReference type="PROSITE" id="PS51891"/>
    </source>
</evidence>
<organism evidence="5 6">
    <name type="scientific">Microvenator marinus</name>
    <dbReference type="NCBI Taxonomy" id="2600177"/>
    <lineage>
        <taxon>Bacteria</taxon>
        <taxon>Deltaproteobacteria</taxon>
        <taxon>Bradymonadales</taxon>
        <taxon>Microvenatoraceae</taxon>
        <taxon>Microvenator</taxon>
    </lineage>
</organism>
<dbReference type="Proteomes" id="UP000321595">
    <property type="component" value="Chromosome"/>
</dbReference>
<dbReference type="AlphaFoldDB" id="A0A5B8XNU4"/>
<accession>A0A5B8XNU4</accession>
<dbReference type="RefSeq" id="WP_146958889.1">
    <property type="nucleotide sequence ID" value="NZ_CP042467.1"/>
</dbReference>
<name>A0A5B8XNU4_9DELT</name>
<dbReference type="GO" id="GO:0046872">
    <property type="term" value="F:metal ion binding"/>
    <property type="evidence" value="ECO:0007669"/>
    <property type="project" value="UniProtKB-KW"/>
</dbReference>
<dbReference type="Pfam" id="PF04828">
    <property type="entry name" value="GFA"/>
    <property type="match status" value="1"/>
</dbReference>
<evidence type="ECO:0000256" key="3">
    <source>
        <dbReference type="ARBA" id="ARBA00022833"/>
    </source>
</evidence>
<dbReference type="EMBL" id="CP042467">
    <property type="protein sequence ID" value="QED27204.1"/>
    <property type="molecule type" value="Genomic_DNA"/>
</dbReference>
<dbReference type="InterPro" id="IPR011057">
    <property type="entry name" value="Mss4-like_sf"/>
</dbReference>
<dbReference type="KEGG" id="bbae:FRD01_08100"/>
<evidence type="ECO:0000256" key="1">
    <source>
        <dbReference type="ARBA" id="ARBA00005495"/>
    </source>
</evidence>
<feature type="domain" description="CENP-V/GFA" evidence="4">
    <location>
        <begin position="5"/>
        <end position="117"/>
    </location>
</feature>
<sequence length="124" mass="14154">MSEVYRGGCHCGAVRFEVVWPEDIDPIHCNCSICSKKGFLHLIVPESNFKLLQGALDLVEYRFNTGVAIHKFCRVCGIHSFYTPRSHPDCVDVNVNALDEGHGREFQVVEFDGKNWEKNIDEIR</sequence>
<keyword evidence="2" id="KW-0479">Metal-binding</keyword>
<gene>
    <name evidence="5" type="ORF">FRD01_08100</name>
</gene>
<evidence type="ECO:0000313" key="6">
    <source>
        <dbReference type="Proteomes" id="UP000321595"/>
    </source>
</evidence>
<protein>
    <submittedName>
        <fullName evidence="5">GFA family protein</fullName>
    </submittedName>
</protein>
<dbReference type="Gene3D" id="2.170.150.70">
    <property type="match status" value="1"/>
</dbReference>
<reference evidence="5 6" key="1">
    <citation type="submission" date="2019-08" db="EMBL/GenBank/DDBJ databases">
        <authorList>
            <person name="Liang Q."/>
        </authorList>
    </citation>
    <scope>NUCLEOTIDE SEQUENCE [LARGE SCALE GENOMIC DNA]</scope>
    <source>
        <strain evidence="5 6">V1718</strain>
    </source>
</reference>
<dbReference type="PANTHER" id="PTHR28620:SF1">
    <property type="entry name" value="CENP-V_GFA DOMAIN-CONTAINING PROTEIN"/>
    <property type="match status" value="1"/>
</dbReference>
<dbReference type="SUPFAM" id="SSF51316">
    <property type="entry name" value="Mss4-like"/>
    <property type="match status" value="1"/>
</dbReference>
<keyword evidence="3" id="KW-0862">Zinc</keyword>
<dbReference type="InterPro" id="IPR006913">
    <property type="entry name" value="CENP-V/GFA"/>
</dbReference>
<dbReference type="PANTHER" id="PTHR28620">
    <property type="entry name" value="CENTROMERE PROTEIN V"/>
    <property type="match status" value="1"/>
</dbReference>
<keyword evidence="6" id="KW-1185">Reference proteome</keyword>